<evidence type="ECO:0000313" key="1">
    <source>
        <dbReference type="EMBL" id="TCL48438.1"/>
    </source>
</evidence>
<evidence type="ECO:0000313" key="2">
    <source>
        <dbReference type="Proteomes" id="UP000295658"/>
    </source>
</evidence>
<dbReference type="RefSeq" id="WP_165871765.1">
    <property type="nucleotide sequence ID" value="NZ_SLUL01000009.1"/>
</dbReference>
<accession>A0A4R1QL39</accession>
<sequence>MTMVGRLNYERTMKHANMAKRIAAIRLIMQGYFGVQVSQLPTYTLKRANPT</sequence>
<organism evidence="1 2">
    <name type="scientific">Thermolongibacillus altinsuensis</name>
    <dbReference type="NCBI Taxonomy" id="575256"/>
    <lineage>
        <taxon>Bacteria</taxon>
        <taxon>Bacillati</taxon>
        <taxon>Bacillota</taxon>
        <taxon>Bacilli</taxon>
        <taxon>Bacillales</taxon>
        <taxon>Anoxybacillaceae</taxon>
        <taxon>Thermolongibacillus</taxon>
    </lineage>
</organism>
<reference evidence="1 2" key="1">
    <citation type="submission" date="2019-03" db="EMBL/GenBank/DDBJ databases">
        <title>Genomic Encyclopedia of Type Strains, Phase IV (KMG-IV): sequencing the most valuable type-strain genomes for metagenomic binning, comparative biology and taxonomic classification.</title>
        <authorList>
            <person name="Goeker M."/>
        </authorList>
    </citation>
    <scope>NUCLEOTIDE SEQUENCE [LARGE SCALE GENOMIC DNA]</scope>
    <source>
        <strain evidence="1 2">DSM 24979</strain>
    </source>
</reference>
<protein>
    <submittedName>
        <fullName evidence="1">Uncharacterized protein</fullName>
    </submittedName>
</protein>
<name>A0A4R1QL39_9BACL</name>
<gene>
    <name evidence="1" type="ORF">EDD69_10968</name>
</gene>
<keyword evidence="2" id="KW-1185">Reference proteome</keyword>
<dbReference type="EMBL" id="SLUL01000009">
    <property type="protein sequence ID" value="TCL48438.1"/>
    <property type="molecule type" value="Genomic_DNA"/>
</dbReference>
<comment type="caution">
    <text evidence="1">The sequence shown here is derived from an EMBL/GenBank/DDBJ whole genome shotgun (WGS) entry which is preliminary data.</text>
</comment>
<dbReference type="AlphaFoldDB" id="A0A4R1QL39"/>
<dbReference type="Proteomes" id="UP000295658">
    <property type="component" value="Unassembled WGS sequence"/>
</dbReference>
<proteinExistence type="predicted"/>